<dbReference type="GO" id="GO:0016746">
    <property type="term" value="F:acyltransferase activity"/>
    <property type="evidence" value="ECO:0007669"/>
    <property type="project" value="UniProtKB-KW"/>
</dbReference>
<dbReference type="STRING" id="314285.KT71_12275"/>
<keyword evidence="6 7" id="KW-0012">Acyltransferase</keyword>
<keyword evidence="4 7" id="KW-0808">Transferase</keyword>
<keyword evidence="5" id="KW-0472">Membrane</keyword>
<dbReference type="HOGENOM" id="CLU_049421_4_1_6"/>
<dbReference type="Proteomes" id="UP000019205">
    <property type="component" value="Chromosome"/>
</dbReference>
<keyword evidence="2" id="KW-1003">Cell membrane</keyword>
<dbReference type="RefSeq" id="WP_008294884.1">
    <property type="nucleotide sequence ID" value="NZ_CM002299.1"/>
</dbReference>
<dbReference type="CDD" id="cd07984">
    <property type="entry name" value="LPLAT_LABLAT-like"/>
    <property type="match status" value="1"/>
</dbReference>
<dbReference type="GO" id="GO:0009247">
    <property type="term" value="P:glycolipid biosynthetic process"/>
    <property type="evidence" value="ECO:0007669"/>
    <property type="project" value="UniProtKB-ARBA"/>
</dbReference>
<evidence type="ECO:0000313" key="8">
    <source>
        <dbReference type="Proteomes" id="UP000019205"/>
    </source>
</evidence>
<evidence type="ECO:0000256" key="2">
    <source>
        <dbReference type="ARBA" id="ARBA00022475"/>
    </source>
</evidence>
<dbReference type="EC" id="2.3.1.-" evidence="7"/>
<evidence type="ECO:0000256" key="3">
    <source>
        <dbReference type="ARBA" id="ARBA00022519"/>
    </source>
</evidence>
<evidence type="ECO:0000256" key="5">
    <source>
        <dbReference type="ARBA" id="ARBA00023136"/>
    </source>
</evidence>
<comment type="caution">
    <text evidence="7">The sequence shown here is derived from an EMBL/GenBank/DDBJ whole genome shotgun (WGS) entry which is preliminary data.</text>
</comment>
<dbReference type="PANTHER" id="PTHR30606:SF10">
    <property type="entry name" value="PHOSPHATIDYLINOSITOL MANNOSIDE ACYLTRANSFERASE"/>
    <property type="match status" value="1"/>
</dbReference>
<reference evidence="7 8" key="1">
    <citation type="journal article" date="2007" name="Proc. Natl. Acad. Sci. U.S.A.">
        <title>Characterization of a marine gammaproteobacterium capable of aerobic anoxygenic photosynthesis.</title>
        <authorList>
            <person name="Fuchs B.M."/>
            <person name="Spring S."/>
            <person name="Teeling H."/>
            <person name="Quast C."/>
            <person name="Wulf J."/>
            <person name="Schattenhofer M."/>
            <person name="Yan S."/>
            <person name="Ferriera S."/>
            <person name="Johnson J."/>
            <person name="Glockner F.O."/>
            <person name="Amann R."/>
        </authorList>
    </citation>
    <scope>NUCLEOTIDE SEQUENCE [LARGE SCALE GENOMIC DNA]</scope>
    <source>
        <strain evidence="7">KT71</strain>
    </source>
</reference>
<sequence>MTSPKASLQPTLWRVLDTVLRAAGWSTFLIVYGLCRYRTHLVSENLSHAFPNLNDAERRELSKKFYRFLANIAVQVAVARFLPSGYLRQRVLIKNPELLAKVTDDFSKQAVVLLIHQGNWEWVSLASSIHLPVRIDPVYKPLHSAFWDKYLLRTRSRFGASPIAMKDVGRNLLQRRREPRLVGLIADQAGNTQQGYWTTFMHRPAAFYRGAQKISGALNTPVVFAQCSTVGATQYQIEFIEMGVTRALNEEDQIVREFVAHAERSIREQPHTYLWSNRRWKQVPAEAE</sequence>
<comment type="subcellular location">
    <subcellularLocation>
        <location evidence="1">Cell inner membrane</location>
    </subcellularLocation>
</comment>
<gene>
    <name evidence="7" type="ORF">KT71_12275</name>
</gene>
<dbReference type="InterPro" id="IPR004960">
    <property type="entry name" value="LipA_acyltrans"/>
</dbReference>
<evidence type="ECO:0000313" key="7">
    <source>
        <dbReference type="EMBL" id="EAQ97036.1"/>
    </source>
</evidence>
<dbReference type="PANTHER" id="PTHR30606">
    <property type="entry name" value="LIPID A BIOSYNTHESIS LAUROYL ACYLTRANSFERASE"/>
    <property type="match status" value="1"/>
</dbReference>
<reference evidence="7 8" key="2">
    <citation type="journal article" date="2009" name="PLoS ONE">
        <title>The photosynthetic apparatus and its regulation in the aerobic gammaproteobacterium Congregibacter litoralis gen. nov., sp. nov.</title>
        <authorList>
            <person name="Spring S."/>
            <person name="Lunsdorf H."/>
            <person name="Fuchs B.M."/>
            <person name="Tindall B.J."/>
        </authorList>
    </citation>
    <scope>NUCLEOTIDE SEQUENCE [LARGE SCALE GENOMIC DNA]</scope>
    <source>
        <strain evidence="7">KT71</strain>
    </source>
</reference>
<dbReference type="AlphaFoldDB" id="A4AAF9"/>
<accession>A4AAF9</accession>
<name>A4AAF9_9GAMM</name>
<dbReference type="eggNOG" id="COG1560">
    <property type="taxonomic scope" value="Bacteria"/>
</dbReference>
<organism evidence="7 8">
    <name type="scientific">Congregibacter litoralis KT71</name>
    <dbReference type="NCBI Taxonomy" id="314285"/>
    <lineage>
        <taxon>Bacteria</taxon>
        <taxon>Pseudomonadati</taxon>
        <taxon>Pseudomonadota</taxon>
        <taxon>Gammaproteobacteria</taxon>
        <taxon>Cellvibrionales</taxon>
        <taxon>Halieaceae</taxon>
        <taxon>Congregibacter</taxon>
    </lineage>
</organism>
<dbReference type="EMBL" id="AAOA02000003">
    <property type="protein sequence ID" value="EAQ97036.1"/>
    <property type="molecule type" value="Genomic_DNA"/>
</dbReference>
<dbReference type="Pfam" id="PF03279">
    <property type="entry name" value="Lip_A_acyltrans"/>
    <property type="match status" value="1"/>
</dbReference>
<keyword evidence="3" id="KW-0997">Cell inner membrane</keyword>
<evidence type="ECO:0000256" key="6">
    <source>
        <dbReference type="ARBA" id="ARBA00023315"/>
    </source>
</evidence>
<keyword evidence="8" id="KW-1185">Reference proteome</keyword>
<evidence type="ECO:0000256" key="4">
    <source>
        <dbReference type="ARBA" id="ARBA00022679"/>
    </source>
</evidence>
<proteinExistence type="predicted"/>
<evidence type="ECO:0000256" key="1">
    <source>
        <dbReference type="ARBA" id="ARBA00004533"/>
    </source>
</evidence>
<dbReference type="GO" id="GO:0005886">
    <property type="term" value="C:plasma membrane"/>
    <property type="evidence" value="ECO:0007669"/>
    <property type="project" value="UniProtKB-SubCell"/>
</dbReference>
<protein>
    <submittedName>
        <fullName evidence="7">Lauroyl/myristoyl acyltransferase</fullName>
        <ecNumber evidence="7">2.3.1.-</ecNumber>
    </submittedName>
</protein>